<dbReference type="RefSeq" id="WP_039632461.1">
    <property type="nucleotide sequence ID" value="NZ_AYSO01000015.1"/>
</dbReference>
<dbReference type="EMBL" id="AYSO01000015">
    <property type="protein sequence ID" value="KIE47035.1"/>
    <property type="molecule type" value="Genomic_DNA"/>
</dbReference>
<dbReference type="PANTHER" id="PTHR22617">
    <property type="entry name" value="CHEMOTAXIS SENSOR HISTIDINE KINASE-RELATED"/>
    <property type="match status" value="1"/>
</dbReference>
<dbReference type="GO" id="GO:0007165">
    <property type="term" value="P:signal transduction"/>
    <property type="evidence" value="ECO:0007669"/>
    <property type="project" value="InterPro"/>
</dbReference>
<comment type="caution">
    <text evidence="2">The sequence shown here is derived from an EMBL/GenBank/DDBJ whole genome shotgun (WGS) entry which is preliminary data.</text>
</comment>
<dbReference type="GO" id="GO:0005829">
    <property type="term" value="C:cytosol"/>
    <property type="evidence" value="ECO:0007669"/>
    <property type="project" value="TreeGrafter"/>
</dbReference>
<dbReference type="STRING" id="29341.RSJ17_12950"/>
<dbReference type="AlphaFoldDB" id="A0A0C1UI75"/>
<proteinExistence type="predicted"/>
<dbReference type="PROSITE" id="PS50851">
    <property type="entry name" value="CHEW"/>
    <property type="match status" value="1"/>
</dbReference>
<dbReference type="Proteomes" id="UP000031366">
    <property type="component" value="Unassembled WGS sequence"/>
</dbReference>
<evidence type="ECO:0000313" key="2">
    <source>
        <dbReference type="EMBL" id="KIE47035.1"/>
    </source>
</evidence>
<gene>
    <name evidence="2" type="ORF">U732_1455</name>
</gene>
<name>A0A0C1UI75_9CLOT</name>
<dbReference type="Gene3D" id="2.30.30.40">
    <property type="entry name" value="SH3 Domains"/>
    <property type="match status" value="1"/>
</dbReference>
<dbReference type="SUPFAM" id="SSF50341">
    <property type="entry name" value="CheW-like"/>
    <property type="match status" value="1"/>
</dbReference>
<dbReference type="GO" id="GO:0006935">
    <property type="term" value="P:chemotaxis"/>
    <property type="evidence" value="ECO:0007669"/>
    <property type="project" value="InterPro"/>
</dbReference>
<dbReference type="Pfam" id="PF01584">
    <property type="entry name" value="CheW"/>
    <property type="match status" value="1"/>
</dbReference>
<keyword evidence="3" id="KW-1185">Reference proteome</keyword>
<dbReference type="InterPro" id="IPR039315">
    <property type="entry name" value="CheW"/>
</dbReference>
<dbReference type="OrthoDB" id="9794382at2"/>
<feature type="domain" description="CheW-like" evidence="1">
    <location>
        <begin position="1"/>
        <end position="132"/>
    </location>
</feature>
<accession>A0A0C1UI75</accession>
<dbReference type="PANTHER" id="PTHR22617:SF23">
    <property type="entry name" value="CHEMOTAXIS PROTEIN CHEW"/>
    <property type="match status" value="1"/>
</dbReference>
<dbReference type="SMART" id="SM00260">
    <property type="entry name" value="CheW"/>
    <property type="match status" value="1"/>
</dbReference>
<dbReference type="InterPro" id="IPR002545">
    <property type="entry name" value="CheW-lke_dom"/>
</dbReference>
<evidence type="ECO:0000313" key="3">
    <source>
        <dbReference type="Proteomes" id="UP000031366"/>
    </source>
</evidence>
<organism evidence="2 3">
    <name type="scientific">Clostridium argentinense CDC 2741</name>
    <dbReference type="NCBI Taxonomy" id="1418104"/>
    <lineage>
        <taxon>Bacteria</taxon>
        <taxon>Bacillati</taxon>
        <taxon>Bacillota</taxon>
        <taxon>Clostridia</taxon>
        <taxon>Eubacteriales</taxon>
        <taxon>Clostridiaceae</taxon>
        <taxon>Clostridium</taxon>
    </lineage>
</organism>
<dbReference type="Gene3D" id="2.40.50.180">
    <property type="entry name" value="CheA-289, Domain 4"/>
    <property type="match status" value="1"/>
</dbReference>
<protein>
    <submittedName>
        <fullName evidence="2">CheW-like domain protein</fullName>
    </submittedName>
</protein>
<dbReference type="InterPro" id="IPR036061">
    <property type="entry name" value="CheW-like_dom_sf"/>
</dbReference>
<reference evidence="2 3" key="1">
    <citation type="journal article" date="2015" name="Infect. Genet. Evol.">
        <title>Genomic sequences of six botulinum neurotoxin-producing strains representing three clostridial species illustrate the mobility and diversity of botulinum neurotoxin genes.</title>
        <authorList>
            <person name="Smith T.J."/>
            <person name="Hill K.K."/>
            <person name="Xie G."/>
            <person name="Foley B.T."/>
            <person name="Williamson C.H."/>
            <person name="Foster J.T."/>
            <person name="Johnson S.L."/>
            <person name="Chertkov O."/>
            <person name="Teshima H."/>
            <person name="Gibbons H.S."/>
            <person name="Johnsky L.A."/>
            <person name="Karavis M.A."/>
            <person name="Smith L.A."/>
        </authorList>
    </citation>
    <scope>NUCLEOTIDE SEQUENCE [LARGE SCALE GENOMIC DNA]</scope>
    <source>
        <strain evidence="2 3">CDC 2741</strain>
    </source>
</reference>
<sequence length="132" mass="15097">MQVVIFRIGEEQFAVETNKVQSISDMMEITKVPKSPQYIKGLINLRGIIITVLDINLILEMKESNCKDQNIIILDLKEEAVGITVDAVDEVLDIEDSHIEKVYNEKEKNYIKGVINLKDRIITLIDLDKLIL</sequence>
<evidence type="ECO:0000259" key="1">
    <source>
        <dbReference type="PROSITE" id="PS50851"/>
    </source>
</evidence>